<dbReference type="PANTHER" id="PTHR34220">
    <property type="entry name" value="SENSOR HISTIDINE KINASE YPDA"/>
    <property type="match status" value="1"/>
</dbReference>
<organism evidence="3 4">
    <name type="scientific">Emticicia aquatilis</name>
    <dbReference type="NCBI Taxonomy" id="1537369"/>
    <lineage>
        <taxon>Bacteria</taxon>
        <taxon>Pseudomonadati</taxon>
        <taxon>Bacteroidota</taxon>
        <taxon>Cytophagia</taxon>
        <taxon>Cytophagales</taxon>
        <taxon>Leadbetterellaceae</taxon>
        <taxon>Emticicia</taxon>
    </lineage>
</organism>
<evidence type="ECO:0000259" key="1">
    <source>
        <dbReference type="Pfam" id="PF02518"/>
    </source>
</evidence>
<dbReference type="Gene3D" id="3.30.565.10">
    <property type="entry name" value="Histidine kinase-like ATPase, C-terminal domain"/>
    <property type="match status" value="1"/>
</dbReference>
<accession>A0A917DL03</accession>
<feature type="domain" description="Histidine kinase/HSP90-like ATPase" evidence="1">
    <location>
        <begin position="129"/>
        <end position="219"/>
    </location>
</feature>
<dbReference type="Pfam" id="PF02518">
    <property type="entry name" value="HATPase_c"/>
    <property type="match status" value="1"/>
</dbReference>
<dbReference type="GO" id="GO:0016020">
    <property type="term" value="C:membrane"/>
    <property type="evidence" value="ECO:0007669"/>
    <property type="project" value="InterPro"/>
</dbReference>
<reference evidence="3" key="2">
    <citation type="submission" date="2020-09" db="EMBL/GenBank/DDBJ databases">
        <authorList>
            <person name="Sun Q."/>
            <person name="Zhou Y."/>
        </authorList>
    </citation>
    <scope>NUCLEOTIDE SEQUENCE</scope>
    <source>
        <strain evidence="3">CGMCC 1.15958</strain>
    </source>
</reference>
<dbReference type="SUPFAM" id="SSF55874">
    <property type="entry name" value="ATPase domain of HSP90 chaperone/DNA topoisomerase II/histidine kinase"/>
    <property type="match status" value="1"/>
</dbReference>
<evidence type="ECO:0000259" key="2">
    <source>
        <dbReference type="Pfam" id="PF06580"/>
    </source>
</evidence>
<dbReference type="InterPro" id="IPR050640">
    <property type="entry name" value="Bact_2-comp_sensor_kinase"/>
</dbReference>
<dbReference type="GO" id="GO:0000155">
    <property type="term" value="F:phosphorelay sensor kinase activity"/>
    <property type="evidence" value="ECO:0007669"/>
    <property type="project" value="InterPro"/>
</dbReference>
<evidence type="ECO:0000313" key="3">
    <source>
        <dbReference type="EMBL" id="GGD45540.1"/>
    </source>
</evidence>
<gene>
    <name evidence="3" type="ORF">GCM10011514_06930</name>
</gene>
<protein>
    <recommendedName>
        <fullName evidence="5">Signal transduction histidine kinase internal region domain-containing protein</fullName>
    </recommendedName>
</protein>
<dbReference type="Proteomes" id="UP000609064">
    <property type="component" value="Unassembled WGS sequence"/>
</dbReference>
<feature type="domain" description="Signal transduction histidine kinase internal region" evidence="2">
    <location>
        <begin position="31"/>
        <end position="110"/>
    </location>
</feature>
<dbReference type="PANTHER" id="PTHR34220:SF7">
    <property type="entry name" value="SENSOR HISTIDINE KINASE YPDA"/>
    <property type="match status" value="1"/>
</dbReference>
<sequence>MAVYKGINFYQDYQLSQTEKARLEKQLSDTKLSALKIQLQPHFLFNTHHNIIGLMQKGDTEKATKMLIKLSDLLRLSLKENNEDLVKLKNEIHLLELYLDILKIRFEDRLACKILIDNSLQEAFVPPMLLQPIVENAIKYGVEPFSKQGEIEISAKNTETQLMLSVKDNGIETFSDFKFGIGLMNTQERLKNLFGEETSINILSNAPERGVCVTITLPLLK</sequence>
<dbReference type="InterPro" id="IPR010559">
    <property type="entry name" value="Sig_transdc_His_kin_internal"/>
</dbReference>
<dbReference type="AlphaFoldDB" id="A0A917DL03"/>
<proteinExistence type="predicted"/>
<reference evidence="3" key="1">
    <citation type="journal article" date="2014" name="Int. J. Syst. Evol. Microbiol.">
        <title>Complete genome sequence of Corynebacterium casei LMG S-19264T (=DSM 44701T), isolated from a smear-ripened cheese.</title>
        <authorList>
            <consortium name="US DOE Joint Genome Institute (JGI-PGF)"/>
            <person name="Walter F."/>
            <person name="Albersmeier A."/>
            <person name="Kalinowski J."/>
            <person name="Ruckert C."/>
        </authorList>
    </citation>
    <scope>NUCLEOTIDE SEQUENCE</scope>
    <source>
        <strain evidence="3">CGMCC 1.15958</strain>
    </source>
</reference>
<comment type="caution">
    <text evidence="3">The sequence shown here is derived from an EMBL/GenBank/DDBJ whole genome shotgun (WGS) entry which is preliminary data.</text>
</comment>
<dbReference type="InterPro" id="IPR036890">
    <property type="entry name" value="HATPase_C_sf"/>
</dbReference>
<dbReference type="InterPro" id="IPR003594">
    <property type="entry name" value="HATPase_dom"/>
</dbReference>
<dbReference type="EMBL" id="BMKK01000001">
    <property type="protein sequence ID" value="GGD45540.1"/>
    <property type="molecule type" value="Genomic_DNA"/>
</dbReference>
<dbReference type="Pfam" id="PF06580">
    <property type="entry name" value="His_kinase"/>
    <property type="match status" value="1"/>
</dbReference>
<evidence type="ECO:0008006" key="5">
    <source>
        <dbReference type="Google" id="ProtNLM"/>
    </source>
</evidence>
<name>A0A917DL03_9BACT</name>
<evidence type="ECO:0000313" key="4">
    <source>
        <dbReference type="Proteomes" id="UP000609064"/>
    </source>
</evidence>
<keyword evidence="4" id="KW-1185">Reference proteome</keyword>